<dbReference type="PANTHER" id="PTHR13931:SF2">
    <property type="entry name" value="UBIQUITIN CONJUGATION FACTOR E4 B"/>
    <property type="match status" value="1"/>
</dbReference>
<feature type="domain" description="Ubiquitin conjugation factor E4 core" evidence="6">
    <location>
        <begin position="5"/>
        <end position="248"/>
    </location>
</feature>
<organism evidence="7 8">
    <name type="scientific">Acropora cervicornis</name>
    <name type="common">Staghorn coral</name>
    <dbReference type="NCBI Taxonomy" id="6130"/>
    <lineage>
        <taxon>Eukaryota</taxon>
        <taxon>Metazoa</taxon>
        <taxon>Cnidaria</taxon>
        <taxon>Anthozoa</taxon>
        <taxon>Hexacorallia</taxon>
        <taxon>Scleractinia</taxon>
        <taxon>Astrocoeniina</taxon>
        <taxon>Acroporidae</taxon>
        <taxon>Acropora</taxon>
    </lineage>
</organism>
<comment type="caution">
    <text evidence="7">The sequence shown here is derived from an EMBL/GenBank/DDBJ whole genome shotgun (WGS) entry which is preliminary data.</text>
</comment>
<dbReference type="GO" id="GO:0006511">
    <property type="term" value="P:ubiquitin-dependent protein catabolic process"/>
    <property type="evidence" value="ECO:0007669"/>
    <property type="project" value="InterPro"/>
</dbReference>
<evidence type="ECO:0000256" key="5">
    <source>
        <dbReference type="ARBA" id="ARBA00023242"/>
    </source>
</evidence>
<reference evidence="7" key="2">
    <citation type="journal article" date="2023" name="Science">
        <title>Genomic signatures of disease resistance in endangered staghorn corals.</title>
        <authorList>
            <person name="Vollmer S.V."/>
            <person name="Selwyn J.D."/>
            <person name="Despard B.A."/>
            <person name="Roesel C.L."/>
        </authorList>
    </citation>
    <scope>NUCLEOTIDE SEQUENCE</scope>
    <source>
        <strain evidence="7">K2</strain>
    </source>
</reference>
<keyword evidence="4" id="KW-0833">Ubl conjugation pathway</keyword>
<evidence type="ECO:0000313" key="8">
    <source>
        <dbReference type="Proteomes" id="UP001249851"/>
    </source>
</evidence>
<dbReference type="GO" id="GO:0005634">
    <property type="term" value="C:nucleus"/>
    <property type="evidence" value="ECO:0007669"/>
    <property type="project" value="UniProtKB-SubCell"/>
</dbReference>
<comment type="subcellular location">
    <subcellularLocation>
        <location evidence="1">Nucleus</location>
    </subcellularLocation>
</comment>
<dbReference type="Proteomes" id="UP001249851">
    <property type="component" value="Unassembled WGS sequence"/>
</dbReference>
<dbReference type="GO" id="GO:0005737">
    <property type="term" value="C:cytoplasm"/>
    <property type="evidence" value="ECO:0007669"/>
    <property type="project" value="TreeGrafter"/>
</dbReference>
<keyword evidence="5" id="KW-0539">Nucleus</keyword>
<gene>
    <name evidence="7" type="ORF">P5673_026086</name>
</gene>
<dbReference type="AlphaFoldDB" id="A0AAD9UWW6"/>
<accession>A0AAD9UWW6</accession>
<dbReference type="GO" id="GO:0036503">
    <property type="term" value="P:ERAD pathway"/>
    <property type="evidence" value="ECO:0007669"/>
    <property type="project" value="InterPro"/>
</dbReference>
<dbReference type="GO" id="GO:0034450">
    <property type="term" value="F:ubiquitin-ubiquitin ligase activity"/>
    <property type="evidence" value="ECO:0007669"/>
    <property type="project" value="InterPro"/>
</dbReference>
<evidence type="ECO:0000313" key="7">
    <source>
        <dbReference type="EMBL" id="KAK2552692.1"/>
    </source>
</evidence>
<keyword evidence="3" id="KW-0808">Transferase</keyword>
<dbReference type="GO" id="GO:0000151">
    <property type="term" value="C:ubiquitin ligase complex"/>
    <property type="evidence" value="ECO:0007669"/>
    <property type="project" value="InterPro"/>
</dbReference>
<name>A0AAD9UWW6_ACRCE</name>
<dbReference type="Pfam" id="PF10408">
    <property type="entry name" value="Ufd2P_core"/>
    <property type="match status" value="1"/>
</dbReference>
<keyword evidence="8" id="KW-1185">Reference proteome</keyword>
<evidence type="ECO:0000256" key="2">
    <source>
        <dbReference type="ARBA" id="ARBA00004906"/>
    </source>
</evidence>
<sequence>MAIRRAKCLAVLFVMNPNIQPVASKIHEMILRHPLALDNLAPALMNFYTDVETTGSSNEFYDKFSIRYHISIIMKSLWEDLGHRQAIMKQSSLDQFVRFVNMLINDTTFLLDESLNSLKSINETQQMMANGTEWEALAREVRTSRLRQLATDERQCRSYLTLASETLEMMLYLTKHVQRPFLRPELIDRIAAMLNFNLQQLCGPKCRNLKVKNPEKYGFEPKTLLDRLTQIYVNLDSEEFAQAVARDQTT</sequence>
<comment type="pathway">
    <text evidence="2">Protein modification; protein ubiquitination.</text>
</comment>
<dbReference type="EMBL" id="JARQWQ010000084">
    <property type="protein sequence ID" value="KAK2552692.1"/>
    <property type="molecule type" value="Genomic_DNA"/>
</dbReference>
<evidence type="ECO:0000259" key="6">
    <source>
        <dbReference type="Pfam" id="PF10408"/>
    </source>
</evidence>
<evidence type="ECO:0000256" key="1">
    <source>
        <dbReference type="ARBA" id="ARBA00004123"/>
    </source>
</evidence>
<dbReference type="InterPro" id="IPR019474">
    <property type="entry name" value="Ub_conjug_fac_E4_core"/>
</dbReference>
<reference evidence="7" key="1">
    <citation type="journal article" date="2023" name="G3 (Bethesda)">
        <title>Whole genome assembly and annotation of the endangered Caribbean coral Acropora cervicornis.</title>
        <authorList>
            <person name="Selwyn J.D."/>
            <person name="Vollmer S.V."/>
        </authorList>
    </citation>
    <scope>NUCLEOTIDE SEQUENCE</scope>
    <source>
        <strain evidence="7">K2</strain>
    </source>
</reference>
<dbReference type="PANTHER" id="PTHR13931">
    <property type="entry name" value="UBIQUITINATION FACTOR E4"/>
    <property type="match status" value="1"/>
</dbReference>
<dbReference type="InterPro" id="IPR045132">
    <property type="entry name" value="UBE4"/>
</dbReference>
<evidence type="ECO:0000256" key="3">
    <source>
        <dbReference type="ARBA" id="ARBA00022679"/>
    </source>
</evidence>
<dbReference type="GO" id="GO:0000209">
    <property type="term" value="P:protein polyubiquitination"/>
    <property type="evidence" value="ECO:0007669"/>
    <property type="project" value="TreeGrafter"/>
</dbReference>
<proteinExistence type="predicted"/>
<evidence type="ECO:0000256" key="4">
    <source>
        <dbReference type="ARBA" id="ARBA00022786"/>
    </source>
</evidence>
<protein>
    <submittedName>
        <fullName evidence="7">Ubiquitin conjugation factor E4 B</fullName>
    </submittedName>
</protein>